<dbReference type="PANTHER" id="PTHR30136:SF8">
    <property type="entry name" value="TRANSCRIPTIONAL REGULATORY PROTEIN"/>
    <property type="match status" value="1"/>
</dbReference>
<keyword evidence="3" id="KW-0804">Transcription</keyword>
<proteinExistence type="predicted"/>
<evidence type="ECO:0000259" key="4">
    <source>
        <dbReference type="PROSITE" id="PS51077"/>
    </source>
</evidence>
<dbReference type="Gene3D" id="1.10.10.10">
    <property type="entry name" value="Winged helix-like DNA-binding domain superfamily/Winged helix DNA-binding domain"/>
    <property type="match status" value="1"/>
</dbReference>
<dbReference type="EMBL" id="JBHLZP010000031">
    <property type="protein sequence ID" value="MFB9831904.1"/>
    <property type="molecule type" value="Genomic_DNA"/>
</dbReference>
<dbReference type="Proteomes" id="UP001589627">
    <property type="component" value="Unassembled WGS sequence"/>
</dbReference>
<evidence type="ECO:0000313" key="6">
    <source>
        <dbReference type="EMBL" id="MFB9831904.1"/>
    </source>
</evidence>
<evidence type="ECO:0000256" key="1">
    <source>
        <dbReference type="ARBA" id="ARBA00023015"/>
    </source>
</evidence>
<dbReference type="SUPFAM" id="SSF46785">
    <property type="entry name" value="Winged helix' DNA-binding domain"/>
    <property type="match status" value="1"/>
</dbReference>
<dbReference type="PROSITE" id="PS51077">
    <property type="entry name" value="HTH_ICLR"/>
    <property type="match status" value="1"/>
</dbReference>
<dbReference type="PROSITE" id="PS51078">
    <property type="entry name" value="ICLR_ED"/>
    <property type="match status" value="1"/>
</dbReference>
<dbReference type="Gene3D" id="3.30.450.40">
    <property type="match status" value="1"/>
</dbReference>
<dbReference type="RefSeq" id="WP_378196930.1">
    <property type="nucleotide sequence ID" value="NZ_JBHLZP010000031.1"/>
</dbReference>
<gene>
    <name evidence="6" type="ORF">ACFFNX_06850</name>
</gene>
<dbReference type="InterPro" id="IPR014757">
    <property type="entry name" value="Tscrpt_reg_IclR_C"/>
</dbReference>
<evidence type="ECO:0000313" key="7">
    <source>
        <dbReference type="Proteomes" id="UP001589627"/>
    </source>
</evidence>
<keyword evidence="7" id="KW-1185">Reference proteome</keyword>
<evidence type="ECO:0000256" key="3">
    <source>
        <dbReference type="ARBA" id="ARBA00023163"/>
    </source>
</evidence>
<dbReference type="Pfam" id="PF09339">
    <property type="entry name" value="HTH_IclR"/>
    <property type="match status" value="1"/>
</dbReference>
<name>A0ABV5YCL3_9ACTN</name>
<keyword evidence="2" id="KW-0238">DNA-binding</keyword>
<dbReference type="InterPro" id="IPR036390">
    <property type="entry name" value="WH_DNA-bd_sf"/>
</dbReference>
<protein>
    <submittedName>
        <fullName evidence="6">IclR family transcriptional regulator</fullName>
    </submittedName>
</protein>
<feature type="domain" description="IclR-ED" evidence="5">
    <location>
        <begin position="82"/>
        <end position="257"/>
    </location>
</feature>
<dbReference type="PANTHER" id="PTHR30136">
    <property type="entry name" value="HELIX-TURN-HELIX TRANSCRIPTIONAL REGULATOR, ICLR FAMILY"/>
    <property type="match status" value="1"/>
</dbReference>
<dbReference type="InterPro" id="IPR050707">
    <property type="entry name" value="HTH_MetabolicPath_Reg"/>
</dbReference>
<feature type="domain" description="HTH iclR-type" evidence="4">
    <location>
        <begin position="19"/>
        <end position="81"/>
    </location>
</feature>
<dbReference type="SMART" id="SM00346">
    <property type="entry name" value="HTH_ICLR"/>
    <property type="match status" value="1"/>
</dbReference>
<dbReference type="Pfam" id="PF01614">
    <property type="entry name" value="IclR_C"/>
    <property type="match status" value="1"/>
</dbReference>
<accession>A0ABV5YCL3</accession>
<evidence type="ECO:0000259" key="5">
    <source>
        <dbReference type="PROSITE" id="PS51078"/>
    </source>
</evidence>
<comment type="caution">
    <text evidence="6">The sequence shown here is derived from an EMBL/GenBank/DDBJ whole genome shotgun (WGS) entry which is preliminary data.</text>
</comment>
<dbReference type="InterPro" id="IPR029016">
    <property type="entry name" value="GAF-like_dom_sf"/>
</dbReference>
<organism evidence="6 7">
    <name type="scientific">Actinoallomurus acaciae</name>
    <dbReference type="NCBI Taxonomy" id="502577"/>
    <lineage>
        <taxon>Bacteria</taxon>
        <taxon>Bacillati</taxon>
        <taxon>Actinomycetota</taxon>
        <taxon>Actinomycetes</taxon>
        <taxon>Streptosporangiales</taxon>
        <taxon>Thermomonosporaceae</taxon>
        <taxon>Actinoallomurus</taxon>
    </lineage>
</organism>
<reference evidence="6 7" key="1">
    <citation type="submission" date="2024-09" db="EMBL/GenBank/DDBJ databases">
        <authorList>
            <person name="Sun Q."/>
            <person name="Mori K."/>
        </authorList>
    </citation>
    <scope>NUCLEOTIDE SEQUENCE [LARGE SCALE GENOMIC DNA]</scope>
    <source>
        <strain evidence="6 7">TBRC 0563</strain>
    </source>
</reference>
<keyword evidence="1" id="KW-0805">Transcription regulation</keyword>
<evidence type="ECO:0000256" key="2">
    <source>
        <dbReference type="ARBA" id="ARBA00023125"/>
    </source>
</evidence>
<dbReference type="InterPro" id="IPR036388">
    <property type="entry name" value="WH-like_DNA-bd_sf"/>
</dbReference>
<dbReference type="SUPFAM" id="SSF55781">
    <property type="entry name" value="GAF domain-like"/>
    <property type="match status" value="1"/>
</dbReference>
<dbReference type="InterPro" id="IPR005471">
    <property type="entry name" value="Tscrpt_reg_IclR_N"/>
</dbReference>
<sequence length="257" mass="27162">MGRSKSSTPEESSPASASIQSVERAAALLRLFVPNVPSLGPTEIAQLSGMSVSTAHRYCSALRKAGLLRYDPVTGRYGLGGGCIELGLAAAEGMPIVGLARPLMSEVVARLDLTTVLGVWDEDSVRVIEVNDHTSTPARITVRIGAQLGVFETAHGLLYLTFSRRVRQRFAQSPELERLADRIDATERERCAIVRSVAGPRSIPGTTTAAVPVFLGDNIVASLAIVGPSEGMPADPDSPFVDVLKETAARLSGQLSA</sequence>